<evidence type="ECO:0000313" key="2">
    <source>
        <dbReference type="EMBL" id="UVN06019.1"/>
    </source>
</evidence>
<organism evidence="2 3">
    <name type="scientific">Bacteriophage sp</name>
    <dbReference type="NCBI Taxonomy" id="38018"/>
    <lineage>
        <taxon>Viruses</taxon>
    </lineage>
</organism>
<dbReference type="EMBL" id="OP031061">
    <property type="protein sequence ID" value="UVN06019.1"/>
    <property type="molecule type" value="Genomic_DNA"/>
</dbReference>
<feature type="transmembrane region" description="Helical" evidence="1">
    <location>
        <begin position="6"/>
        <end position="23"/>
    </location>
</feature>
<keyword evidence="1" id="KW-0812">Transmembrane</keyword>
<sequence length="91" mass="10673">MEHVFYLLVSFFLAFEILSLFAVKKIHASVNKYRDLSNVQDMSATFATYYVVNVLYFLTCVIGLISSQWACFFTDFGFVFYTKKVFNMAYH</sequence>
<accession>A0ABY5T2H0</accession>
<reference evidence="2" key="1">
    <citation type="submission" date="2022-07" db="EMBL/GenBank/DDBJ databases">
        <authorList>
            <person name="Nishijima S."/>
        </authorList>
    </citation>
    <scope>NUCLEOTIDE SEQUENCE</scope>
    <source>
        <strain evidence="2">1827_77749</strain>
    </source>
</reference>
<keyword evidence="1" id="KW-1133">Transmembrane helix</keyword>
<dbReference type="Proteomes" id="UP001160508">
    <property type="component" value="Segment"/>
</dbReference>
<protein>
    <submittedName>
        <fullName evidence="2">Uncharacterized protein</fullName>
    </submittedName>
</protein>
<keyword evidence="3" id="KW-1185">Reference proteome</keyword>
<keyword evidence="1" id="KW-0472">Membrane</keyword>
<name>A0ABY5T2H0_9VIRU</name>
<evidence type="ECO:0000313" key="3">
    <source>
        <dbReference type="Proteomes" id="UP001160508"/>
    </source>
</evidence>
<proteinExistence type="predicted"/>
<evidence type="ECO:0000256" key="1">
    <source>
        <dbReference type="SAM" id="Phobius"/>
    </source>
</evidence>
<feature type="transmembrane region" description="Helical" evidence="1">
    <location>
        <begin position="44"/>
        <end position="65"/>
    </location>
</feature>